<sequence>MMLPLVIDHFFKWVLEIFLRNFYYFCKVEDTRIHWRLELSH</sequence>
<accession>A0A0A9DYY2</accession>
<dbReference type="AlphaFoldDB" id="A0A0A9DYY2"/>
<organism evidence="1">
    <name type="scientific">Arundo donax</name>
    <name type="common">Giant reed</name>
    <name type="synonym">Donax arundinaceus</name>
    <dbReference type="NCBI Taxonomy" id="35708"/>
    <lineage>
        <taxon>Eukaryota</taxon>
        <taxon>Viridiplantae</taxon>
        <taxon>Streptophyta</taxon>
        <taxon>Embryophyta</taxon>
        <taxon>Tracheophyta</taxon>
        <taxon>Spermatophyta</taxon>
        <taxon>Magnoliopsida</taxon>
        <taxon>Liliopsida</taxon>
        <taxon>Poales</taxon>
        <taxon>Poaceae</taxon>
        <taxon>PACMAD clade</taxon>
        <taxon>Arundinoideae</taxon>
        <taxon>Arundineae</taxon>
        <taxon>Arundo</taxon>
    </lineage>
</organism>
<reference evidence="1" key="1">
    <citation type="submission" date="2014-09" db="EMBL/GenBank/DDBJ databases">
        <authorList>
            <person name="Magalhaes I.L.F."/>
            <person name="Oliveira U."/>
            <person name="Santos F.R."/>
            <person name="Vidigal T.H.D.A."/>
            <person name="Brescovit A.D."/>
            <person name="Santos A.J."/>
        </authorList>
    </citation>
    <scope>NUCLEOTIDE SEQUENCE</scope>
    <source>
        <tissue evidence="1">Shoot tissue taken approximately 20 cm above the soil surface</tissue>
    </source>
</reference>
<proteinExistence type="predicted"/>
<dbReference type="EMBL" id="GBRH01205977">
    <property type="protein sequence ID" value="JAD91918.1"/>
    <property type="molecule type" value="Transcribed_RNA"/>
</dbReference>
<name>A0A0A9DYY2_ARUDO</name>
<protein>
    <submittedName>
        <fullName evidence="1">Uncharacterized protein</fullName>
    </submittedName>
</protein>
<reference evidence="1" key="2">
    <citation type="journal article" date="2015" name="Data Brief">
        <title>Shoot transcriptome of the giant reed, Arundo donax.</title>
        <authorList>
            <person name="Barrero R.A."/>
            <person name="Guerrero F.D."/>
            <person name="Moolhuijzen P."/>
            <person name="Goolsby J.A."/>
            <person name="Tidwell J."/>
            <person name="Bellgard S.E."/>
            <person name="Bellgard M.I."/>
        </authorList>
    </citation>
    <scope>NUCLEOTIDE SEQUENCE</scope>
    <source>
        <tissue evidence="1">Shoot tissue taken approximately 20 cm above the soil surface</tissue>
    </source>
</reference>
<evidence type="ECO:0000313" key="1">
    <source>
        <dbReference type="EMBL" id="JAD91918.1"/>
    </source>
</evidence>